<dbReference type="InterPro" id="IPR036401">
    <property type="entry name" value="Ribosomal_eS17_sf"/>
</dbReference>
<evidence type="ECO:0000256" key="1">
    <source>
        <dbReference type="ARBA" id="ARBA00010444"/>
    </source>
</evidence>
<dbReference type="GO" id="GO:1990904">
    <property type="term" value="C:ribonucleoprotein complex"/>
    <property type="evidence" value="ECO:0007669"/>
    <property type="project" value="UniProtKB-KW"/>
</dbReference>
<comment type="similarity">
    <text evidence="1 4">Belongs to the eukaryotic ribosomal protein eS17 family.</text>
</comment>
<evidence type="ECO:0000256" key="3">
    <source>
        <dbReference type="ARBA" id="ARBA00023274"/>
    </source>
</evidence>
<proteinExistence type="inferred from homology"/>
<keyword evidence="3 4" id="KW-0687">Ribonucleoprotein</keyword>
<dbReference type="GO" id="GO:0003735">
    <property type="term" value="F:structural constituent of ribosome"/>
    <property type="evidence" value="ECO:0007669"/>
    <property type="project" value="InterPro"/>
</dbReference>
<reference evidence="5" key="1">
    <citation type="journal article" date="2020" name="mSystems">
        <title>Genome- and Community-Level Interaction Insights into Carbon Utilization and Element Cycling Functions of Hydrothermarchaeota in Hydrothermal Sediment.</title>
        <authorList>
            <person name="Zhou Z."/>
            <person name="Liu Y."/>
            <person name="Xu W."/>
            <person name="Pan J."/>
            <person name="Luo Z.H."/>
            <person name="Li M."/>
        </authorList>
    </citation>
    <scope>NUCLEOTIDE SEQUENCE [LARGE SCALE GENOMIC DNA]</scope>
    <source>
        <strain evidence="5">SpSt-16</strain>
    </source>
</reference>
<dbReference type="PANTHER" id="PTHR10732:SF0">
    <property type="entry name" value="40S RIBOSOMAL PROTEIN S17"/>
    <property type="match status" value="1"/>
</dbReference>
<organism evidence="5">
    <name type="scientific">Ignisphaera aggregans</name>
    <dbReference type="NCBI Taxonomy" id="334771"/>
    <lineage>
        <taxon>Archaea</taxon>
        <taxon>Thermoproteota</taxon>
        <taxon>Thermoprotei</taxon>
        <taxon>Desulfurococcales</taxon>
        <taxon>Desulfurococcaceae</taxon>
        <taxon>Ignisphaera</taxon>
    </lineage>
</organism>
<evidence type="ECO:0000313" key="5">
    <source>
        <dbReference type="EMBL" id="HEW53512.1"/>
    </source>
</evidence>
<dbReference type="SUPFAM" id="SSF116820">
    <property type="entry name" value="Rps17e-like"/>
    <property type="match status" value="1"/>
</dbReference>
<evidence type="ECO:0000256" key="4">
    <source>
        <dbReference type="HAMAP-Rule" id="MF_00511"/>
    </source>
</evidence>
<accession>A0A7C2V9Z5</accession>
<comment type="caution">
    <text evidence="5">The sequence shown here is derived from an EMBL/GenBank/DDBJ whole genome shotgun (WGS) entry which is preliminary data.</text>
</comment>
<dbReference type="AlphaFoldDB" id="A0A7C2V9Z5"/>
<dbReference type="Pfam" id="PF00833">
    <property type="entry name" value="Ribosomal_S17e"/>
    <property type="match status" value="1"/>
</dbReference>
<dbReference type="InterPro" id="IPR001210">
    <property type="entry name" value="Ribosomal_eS17"/>
</dbReference>
<dbReference type="EMBL" id="DSGT01000013">
    <property type="protein sequence ID" value="HEW53512.1"/>
    <property type="molecule type" value="Genomic_DNA"/>
</dbReference>
<dbReference type="PANTHER" id="PTHR10732">
    <property type="entry name" value="40S RIBOSOMAL PROTEIN S17"/>
    <property type="match status" value="1"/>
</dbReference>
<dbReference type="GO" id="GO:0006412">
    <property type="term" value="P:translation"/>
    <property type="evidence" value="ECO:0007669"/>
    <property type="project" value="UniProtKB-UniRule"/>
</dbReference>
<dbReference type="Gene3D" id="1.10.60.20">
    <property type="entry name" value="Ribosomal protein S17e-like"/>
    <property type="match status" value="1"/>
</dbReference>
<dbReference type="HAMAP" id="MF_00511">
    <property type="entry name" value="Ribosomal_eS17"/>
    <property type="match status" value="1"/>
</dbReference>
<sequence length="69" mass="8063">MGNVRIGVVKRTARKLLSMYPNLFTPDFQHNKQVVTKLCLVYSRKLRNQIAGYITHLVKLRQKQEYVSA</sequence>
<keyword evidence="2 4" id="KW-0689">Ribosomal protein</keyword>
<gene>
    <name evidence="4" type="primary">rps17e</name>
    <name evidence="5" type="ORF">ENO77_05090</name>
</gene>
<evidence type="ECO:0000256" key="2">
    <source>
        <dbReference type="ARBA" id="ARBA00022980"/>
    </source>
</evidence>
<dbReference type="GO" id="GO:0005840">
    <property type="term" value="C:ribosome"/>
    <property type="evidence" value="ECO:0007669"/>
    <property type="project" value="UniProtKB-KW"/>
</dbReference>
<dbReference type="NCBIfam" id="NF002242">
    <property type="entry name" value="PRK01151.1"/>
    <property type="match status" value="1"/>
</dbReference>
<name>A0A7C2V9Z5_9CREN</name>
<protein>
    <recommendedName>
        <fullName evidence="4">Small ribosomal subunit protein eS17</fullName>
    </recommendedName>
</protein>